<dbReference type="InterPro" id="IPR027417">
    <property type="entry name" value="P-loop_NTPase"/>
</dbReference>
<keyword evidence="2" id="KW-0808">Transferase</keyword>
<dbReference type="AlphaFoldDB" id="A0A0D6MNG7"/>
<dbReference type="GO" id="GO:0017095">
    <property type="term" value="F:heparan sulfate 6-sulfotransferase activity"/>
    <property type="evidence" value="ECO:0007669"/>
    <property type="project" value="TreeGrafter"/>
</dbReference>
<evidence type="ECO:0000256" key="1">
    <source>
        <dbReference type="ARBA" id="ARBA00004167"/>
    </source>
</evidence>
<dbReference type="EMBL" id="BALE01000036">
    <property type="protein sequence ID" value="GAN54986.1"/>
    <property type="molecule type" value="Genomic_DNA"/>
</dbReference>
<dbReference type="STRING" id="1231623.Tasa_036_004"/>
<evidence type="ECO:0000256" key="2">
    <source>
        <dbReference type="ARBA" id="ARBA00022679"/>
    </source>
</evidence>
<name>A0A0D6MNG7_9PROT</name>
<proteinExistence type="predicted"/>
<dbReference type="InterPro" id="IPR010635">
    <property type="entry name" value="Heparan_SO4-6-sulfoTrfase"/>
</dbReference>
<dbReference type="Gene3D" id="3.40.50.300">
    <property type="entry name" value="P-loop containing nucleotide triphosphate hydrolases"/>
    <property type="match status" value="1"/>
</dbReference>
<keyword evidence="4" id="KW-1133">Transmembrane helix</keyword>
<dbReference type="RefSeq" id="WP_048849765.1">
    <property type="nucleotide sequence ID" value="NZ_BALE01000036.1"/>
</dbReference>
<evidence type="ECO:0000313" key="7">
    <source>
        <dbReference type="EMBL" id="GAN54986.1"/>
    </source>
</evidence>
<organism evidence="7 8">
    <name type="scientific">Tanticharoenia sakaeratensis NBRC 103193</name>
    <dbReference type="NCBI Taxonomy" id="1231623"/>
    <lineage>
        <taxon>Bacteria</taxon>
        <taxon>Pseudomonadati</taxon>
        <taxon>Pseudomonadota</taxon>
        <taxon>Alphaproteobacteria</taxon>
        <taxon>Acetobacterales</taxon>
        <taxon>Acetobacteraceae</taxon>
        <taxon>Tanticharoenia</taxon>
    </lineage>
</organism>
<sequence>MTTQTSQPASAVHFLHIPKTAGTSVTEWLVQHVGGDRMCPAKNWDQLVNAAATRDLSRDRLFCGHYGWGLDDFLGRRLITITVLRDPVARTYSHYRHVVRDTSHPCHVNVRHQSFGAFLRDPANLPMIENFQARYFVRSPLDARAYVGHLDPDPAKLNMLSTTTEAARALLDRRFVHDMALRAIAEIDVLGVTSDIGGFLAAVSRRLGLASEAARDVPYVNTASAQSSDAALPIADDDVALIRSLTEIDHVLYDIAMAHANTAA</sequence>
<keyword evidence="8" id="KW-1185">Reference proteome</keyword>
<dbReference type="SUPFAM" id="SSF52540">
    <property type="entry name" value="P-loop containing nucleoside triphosphate hydrolases"/>
    <property type="match status" value="1"/>
</dbReference>
<keyword evidence="6" id="KW-0325">Glycoprotein</keyword>
<dbReference type="GO" id="GO:0016020">
    <property type="term" value="C:membrane"/>
    <property type="evidence" value="ECO:0007669"/>
    <property type="project" value="UniProtKB-SubCell"/>
</dbReference>
<comment type="subcellular location">
    <subcellularLocation>
        <location evidence="1">Membrane</location>
        <topology evidence="1">Single-pass membrane protein</topology>
    </subcellularLocation>
</comment>
<evidence type="ECO:0008006" key="9">
    <source>
        <dbReference type="Google" id="ProtNLM"/>
    </source>
</evidence>
<keyword evidence="3" id="KW-0812">Transmembrane</keyword>
<evidence type="ECO:0000256" key="6">
    <source>
        <dbReference type="ARBA" id="ARBA00023180"/>
    </source>
</evidence>
<dbReference type="PANTHER" id="PTHR12812:SF0">
    <property type="entry name" value="HEPARAN-SULFATE 6-O-SULFOTRANSFERASE"/>
    <property type="match status" value="1"/>
</dbReference>
<gene>
    <name evidence="7" type="ORF">Tasa_036_004</name>
</gene>
<evidence type="ECO:0000256" key="5">
    <source>
        <dbReference type="ARBA" id="ARBA00023136"/>
    </source>
</evidence>
<protein>
    <recommendedName>
        <fullName evidence="9">Sulfotransferase family protein</fullName>
    </recommendedName>
</protein>
<dbReference type="Proteomes" id="UP000032679">
    <property type="component" value="Unassembled WGS sequence"/>
</dbReference>
<evidence type="ECO:0000256" key="3">
    <source>
        <dbReference type="ARBA" id="ARBA00022692"/>
    </source>
</evidence>
<dbReference type="PANTHER" id="PTHR12812">
    <property type="entry name" value="HEPARAN SULFATE 6-O-SULFOTRANSFERASE 3"/>
    <property type="match status" value="1"/>
</dbReference>
<dbReference type="OrthoDB" id="7251180at2"/>
<evidence type="ECO:0000256" key="4">
    <source>
        <dbReference type="ARBA" id="ARBA00022989"/>
    </source>
</evidence>
<accession>A0A0D6MNG7</accession>
<reference evidence="7 8" key="1">
    <citation type="submission" date="2012-10" db="EMBL/GenBank/DDBJ databases">
        <title>Genome sequencing of Tanticharoenia sakaeratensis NBRC 103193.</title>
        <authorList>
            <person name="Azuma Y."/>
            <person name="Hadano H."/>
            <person name="Hirakawa H."/>
            <person name="Matsushita K."/>
        </authorList>
    </citation>
    <scope>NUCLEOTIDE SEQUENCE [LARGE SCALE GENOMIC DNA]</scope>
    <source>
        <strain evidence="7 8">NBRC 103193</strain>
    </source>
</reference>
<keyword evidence="5" id="KW-0472">Membrane</keyword>
<evidence type="ECO:0000313" key="8">
    <source>
        <dbReference type="Proteomes" id="UP000032679"/>
    </source>
</evidence>
<comment type="caution">
    <text evidence="7">The sequence shown here is derived from an EMBL/GenBank/DDBJ whole genome shotgun (WGS) entry which is preliminary data.</text>
</comment>